<comment type="caution">
    <text evidence="2">The sequence shown here is derived from an EMBL/GenBank/DDBJ whole genome shotgun (WGS) entry which is preliminary data.</text>
</comment>
<keyword evidence="3" id="KW-1185">Reference proteome</keyword>
<organism evidence="2 3">
    <name type="scientific">Eleutherodactylus coqui</name>
    <name type="common">Puerto Rican coqui</name>
    <dbReference type="NCBI Taxonomy" id="57060"/>
    <lineage>
        <taxon>Eukaryota</taxon>
        <taxon>Metazoa</taxon>
        <taxon>Chordata</taxon>
        <taxon>Craniata</taxon>
        <taxon>Vertebrata</taxon>
        <taxon>Euteleostomi</taxon>
        <taxon>Amphibia</taxon>
        <taxon>Batrachia</taxon>
        <taxon>Anura</taxon>
        <taxon>Neobatrachia</taxon>
        <taxon>Hyloidea</taxon>
        <taxon>Eleutherodactylidae</taxon>
        <taxon>Eleutherodactylinae</taxon>
        <taxon>Eleutherodactylus</taxon>
        <taxon>Eleutherodactylus</taxon>
    </lineage>
</organism>
<evidence type="ECO:0000313" key="2">
    <source>
        <dbReference type="EMBL" id="KAG9464565.1"/>
    </source>
</evidence>
<protein>
    <submittedName>
        <fullName evidence="2">Uncharacterized protein</fullName>
    </submittedName>
</protein>
<name>A0A8J6BJ70_ELECQ</name>
<dbReference type="AlphaFoldDB" id="A0A8J6BJ70"/>
<evidence type="ECO:0000256" key="1">
    <source>
        <dbReference type="SAM" id="Phobius"/>
    </source>
</evidence>
<gene>
    <name evidence="2" type="ORF">GDO78_019744</name>
</gene>
<keyword evidence="1" id="KW-0812">Transmembrane</keyword>
<keyword evidence="1" id="KW-0472">Membrane</keyword>
<accession>A0A8J6BJ70</accession>
<evidence type="ECO:0000313" key="3">
    <source>
        <dbReference type="Proteomes" id="UP000770717"/>
    </source>
</evidence>
<proteinExistence type="predicted"/>
<keyword evidence="1" id="KW-1133">Transmembrane helix</keyword>
<dbReference type="EMBL" id="WNTK01004240">
    <property type="protein sequence ID" value="KAG9464565.1"/>
    <property type="molecule type" value="Genomic_DNA"/>
</dbReference>
<dbReference type="Proteomes" id="UP000770717">
    <property type="component" value="Unassembled WGS sequence"/>
</dbReference>
<reference evidence="2" key="1">
    <citation type="thesis" date="2020" institute="ProQuest LLC" country="789 East Eisenhower Parkway, Ann Arbor, MI, USA">
        <title>Comparative Genomics and Chromosome Evolution.</title>
        <authorList>
            <person name="Mudd A.B."/>
        </authorList>
    </citation>
    <scope>NUCLEOTIDE SEQUENCE</scope>
    <source>
        <strain evidence="2">HN-11 Male</strain>
        <tissue evidence="2">Kidney and liver</tissue>
    </source>
</reference>
<feature type="transmembrane region" description="Helical" evidence="1">
    <location>
        <begin position="55"/>
        <end position="72"/>
    </location>
</feature>
<sequence length="94" mass="11218">MRYYMLCPALYQDPRLHCIVFVFCTGRRKSFCPLLDKDLWFQPLLVASVCRDLDWILAFLFLVHIFGALEPITRFPYSSGFNNIFNMQWYPGRN</sequence>